<sequence>MGHDSFESVTIKMRFPNWDPNSSEVAARQSGNAEFVQIAVGRCLWSDGAGGGVRTVSRGGRI</sequence>
<accession>J2ZZX7</accession>
<comment type="caution">
    <text evidence="1">The sequence shown here is derived from an EMBL/GenBank/DDBJ whole genome shotgun (WGS) entry which is preliminary data.</text>
</comment>
<dbReference type="EMBL" id="ALJD01000008">
    <property type="protein sequence ID" value="EJN58603.1"/>
    <property type="molecule type" value="Genomic_DNA"/>
</dbReference>
<protein>
    <submittedName>
        <fullName evidence="1">Uncharacterized protein</fullName>
    </submittedName>
</protein>
<name>J2ZZX7_9EURY</name>
<reference evidence="1 2" key="1">
    <citation type="journal article" date="2012" name="J. Bacteriol.">
        <title>Draft Genome Sequence of the Extremely Halophilic Archaeon Halogranum salarium B-1T.</title>
        <authorList>
            <person name="Kim K.K."/>
            <person name="Lee K.C."/>
            <person name="Lee J.S."/>
        </authorList>
    </citation>
    <scope>NUCLEOTIDE SEQUENCE [LARGE SCALE GENOMIC DNA]</scope>
    <source>
        <strain evidence="1 2">B-1</strain>
    </source>
</reference>
<proteinExistence type="predicted"/>
<gene>
    <name evidence="1" type="ORF">HSB1_30810</name>
</gene>
<dbReference type="AlphaFoldDB" id="J2ZZX7"/>
<evidence type="ECO:0000313" key="2">
    <source>
        <dbReference type="Proteomes" id="UP000007813"/>
    </source>
</evidence>
<evidence type="ECO:0000313" key="1">
    <source>
        <dbReference type="EMBL" id="EJN58603.1"/>
    </source>
</evidence>
<dbReference type="Proteomes" id="UP000007813">
    <property type="component" value="Unassembled WGS sequence"/>
</dbReference>
<organism evidence="1 2">
    <name type="scientific">Halogranum salarium B-1</name>
    <dbReference type="NCBI Taxonomy" id="1210908"/>
    <lineage>
        <taxon>Archaea</taxon>
        <taxon>Methanobacteriati</taxon>
        <taxon>Methanobacteriota</taxon>
        <taxon>Stenosarchaea group</taxon>
        <taxon>Halobacteria</taxon>
        <taxon>Halobacteriales</taxon>
        <taxon>Haloferacaceae</taxon>
    </lineage>
</organism>